<organism evidence="1 2">
    <name type="scientific">Ajellomyces capsulatus (strain H88)</name>
    <name type="common">Darling's disease fungus</name>
    <name type="synonym">Histoplasma capsulatum</name>
    <dbReference type="NCBI Taxonomy" id="544711"/>
    <lineage>
        <taxon>Eukaryota</taxon>
        <taxon>Fungi</taxon>
        <taxon>Dikarya</taxon>
        <taxon>Ascomycota</taxon>
        <taxon>Pezizomycotina</taxon>
        <taxon>Eurotiomycetes</taxon>
        <taxon>Eurotiomycetidae</taxon>
        <taxon>Onygenales</taxon>
        <taxon>Ajellomycetaceae</taxon>
        <taxon>Histoplasma</taxon>
    </lineage>
</organism>
<dbReference type="EMBL" id="CP069107">
    <property type="protein sequence ID" value="QSS57784.1"/>
    <property type="molecule type" value="Genomic_DNA"/>
</dbReference>
<reference evidence="1" key="1">
    <citation type="submission" date="2021-01" db="EMBL/GenBank/DDBJ databases">
        <title>Chromosome-level genome assembly of a human fungal pathogen reveals clustering of transcriptionally co-regulated genes.</title>
        <authorList>
            <person name="Voorhies M."/>
            <person name="Cohen S."/>
            <person name="Shea T.P."/>
            <person name="Petrus S."/>
            <person name="Munoz J.F."/>
            <person name="Poplawski S."/>
            <person name="Goldman W.E."/>
            <person name="Michael T."/>
            <person name="Cuomo C.A."/>
            <person name="Sil A."/>
            <person name="Beyhan S."/>
        </authorList>
    </citation>
    <scope>NUCLEOTIDE SEQUENCE</scope>
    <source>
        <strain evidence="1">H88</strain>
    </source>
</reference>
<accession>A0A8A1LZF1</accession>
<dbReference type="Proteomes" id="UP000663419">
    <property type="component" value="Chromosome 6"/>
</dbReference>
<evidence type="ECO:0000313" key="2">
    <source>
        <dbReference type="Proteomes" id="UP000663419"/>
    </source>
</evidence>
<dbReference type="AlphaFoldDB" id="A0A8A1LZF1"/>
<protein>
    <submittedName>
        <fullName evidence="1">Uncharacterized protein</fullName>
    </submittedName>
</protein>
<proteinExistence type="predicted"/>
<sequence length="74" mass="8572">MFFSAWISINTCKTPTSFHNDKVDIFYLLVMITRNTTFRLPEQPDFSPFSTVVLHSTNFSFAILKVFTSDVRMA</sequence>
<evidence type="ECO:0000313" key="1">
    <source>
        <dbReference type="EMBL" id="QSS57784.1"/>
    </source>
</evidence>
<name>A0A8A1LZF1_AJEC8</name>
<dbReference type="VEuPathDB" id="FungiDB:I7I53_12074"/>
<gene>
    <name evidence="1" type="ORF">I7I53_12074</name>
</gene>